<dbReference type="HOGENOM" id="CLU_148980_0_0_1"/>
<keyword evidence="6" id="KW-0934">Plastid</keyword>
<keyword evidence="12" id="KW-1185">Reference proteome</keyword>
<gene>
    <name evidence="10" type="ordered locus">MTR_6g022840</name>
</gene>
<dbReference type="Proteomes" id="UP000002051">
    <property type="component" value="Chromosome 6"/>
</dbReference>
<feature type="domain" description="Ycf2 N-terminal" evidence="9">
    <location>
        <begin position="1"/>
        <end position="97"/>
    </location>
</feature>
<dbReference type="Pfam" id="PF05695">
    <property type="entry name" value="Ycf2"/>
    <property type="match status" value="1"/>
</dbReference>
<proteinExistence type="inferred from homology"/>
<evidence type="ECO:0000256" key="5">
    <source>
        <dbReference type="ARBA" id="ARBA00022528"/>
    </source>
</evidence>
<accession>A0A072UI14</accession>
<dbReference type="GO" id="GO:0005524">
    <property type="term" value="F:ATP binding"/>
    <property type="evidence" value="ECO:0007669"/>
    <property type="project" value="UniProtKB-KW"/>
</dbReference>
<evidence type="ECO:0000256" key="2">
    <source>
        <dbReference type="ARBA" id="ARBA00004470"/>
    </source>
</evidence>
<keyword evidence="5" id="KW-0150">Chloroplast</keyword>
<evidence type="ECO:0000313" key="10">
    <source>
        <dbReference type="EMBL" id="KEH25435.1"/>
    </source>
</evidence>
<reference evidence="10 12" key="1">
    <citation type="journal article" date="2011" name="Nature">
        <title>The Medicago genome provides insight into the evolution of rhizobial symbioses.</title>
        <authorList>
            <person name="Young N.D."/>
            <person name="Debelle F."/>
            <person name="Oldroyd G.E."/>
            <person name="Geurts R."/>
            <person name="Cannon S.B."/>
            <person name="Udvardi M.K."/>
            <person name="Benedito V.A."/>
            <person name="Mayer K.F."/>
            <person name="Gouzy J."/>
            <person name="Schoof H."/>
            <person name="Van de Peer Y."/>
            <person name="Proost S."/>
            <person name="Cook D.R."/>
            <person name="Meyers B.C."/>
            <person name="Spannagl M."/>
            <person name="Cheung F."/>
            <person name="De Mita S."/>
            <person name="Krishnakumar V."/>
            <person name="Gundlach H."/>
            <person name="Zhou S."/>
            <person name="Mudge J."/>
            <person name="Bharti A.K."/>
            <person name="Murray J.D."/>
            <person name="Naoumkina M.A."/>
            <person name="Rosen B."/>
            <person name="Silverstein K.A."/>
            <person name="Tang H."/>
            <person name="Rombauts S."/>
            <person name="Zhao P.X."/>
            <person name="Zhou P."/>
            <person name="Barbe V."/>
            <person name="Bardou P."/>
            <person name="Bechner M."/>
            <person name="Bellec A."/>
            <person name="Berger A."/>
            <person name="Berges H."/>
            <person name="Bidwell S."/>
            <person name="Bisseling T."/>
            <person name="Choisne N."/>
            <person name="Couloux A."/>
            <person name="Denny R."/>
            <person name="Deshpande S."/>
            <person name="Dai X."/>
            <person name="Doyle J.J."/>
            <person name="Dudez A.M."/>
            <person name="Farmer A.D."/>
            <person name="Fouteau S."/>
            <person name="Franken C."/>
            <person name="Gibelin C."/>
            <person name="Gish J."/>
            <person name="Goldstein S."/>
            <person name="Gonzalez A.J."/>
            <person name="Green P.J."/>
            <person name="Hallab A."/>
            <person name="Hartog M."/>
            <person name="Hua A."/>
            <person name="Humphray S.J."/>
            <person name="Jeong D.H."/>
            <person name="Jing Y."/>
            <person name="Jocker A."/>
            <person name="Kenton S.M."/>
            <person name="Kim D.J."/>
            <person name="Klee K."/>
            <person name="Lai H."/>
            <person name="Lang C."/>
            <person name="Lin S."/>
            <person name="Macmil S.L."/>
            <person name="Magdelenat G."/>
            <person name="Matthews L."/>
            <person name="McCorrison J."/>
            <person name="Monaghan E.L."/>
            <person name="Mun J.H."/>
            <person name="Najar F.Z."/>
            <person name="Nicholson C."/>
            <person name="Noirot C."/>
            <person name="O'Bleness M."/>
            <person name="Paule C.R."/>
            <person name="Poulain J."/>
            <person name="Prion F."/>
            <person name="Qin B."/>
            <person name="Qu C."/>
            <person name="Retzel E.F."/>
            <person name="Riddle C."/>
            <person name="Sallet E."/>
            <person name="Samain S."/>
            <person name="Samson N."/>
            <person name="Sanders I."/>
            <person name="Saurat O."/>
            <person name="Scarpelli C."/>
            <person name="Schiex T."/>
            <person name="Segurens B."/>
            <person name="Severin A.J."/>
            <person name="Sherrier D.J."/>
            <person name="Shi R."/>
            <person name="Sims S."/>
            <person name="Singer S.R."/>
            <person name="Sinharoy S."/>
            <person name="Sterck L."/>
            <person name="Viollet A."/>
            <person name="Wang B.B."/>
            <person name="Wang K."/>
            <person name="Wang M."/>
            <person name="Wang X."/>
            <person name="Warfsmann J."/>
            <person name="Weissenbach J."/>
            <person name="White D.D."/>
            <person name="White J.D."/>
            <person name="Wiley G.B."/>
            <person name="Wincker P."/>
            <person name="Xing Y."/>
            <person name="Yang L."/>
            <person name="Yao Z."/>
            <person name="Ying F."/>
            <person name="Zhai J."/>
            <person name="Zhou L."/>
            <person name="Zuber A."/>
            <person name="Denarie J."/>
            <person name="Dixon R.A."/>
            <person name="May G.D."/>
            <person name="Schwartz D.C."/>
            <person name="Rogers J."/>
            <person name="Quetier F."/>
            <person name="Town C.D."/>
            <person name="Roe B.A."/>
        </authorList>
    </citation>
    <scope>NUCLEOTIDE SEQUENCE [LARGE SCALE GENOMIC DNA]</scope>
    <source>
        <strain evidence="10">A17</strain>
        <strain evidence="11 12">cv. Jemalong A17</strain>
    </source>
</reference>
<name>A0A072UI14_MEDTR</name>
<evidence type="ECO:0000256" key="3">
    <source>
        <dbReference type="ARBA" id="ARBA00009361"/>
    </source>
</evidence>
<evidence type="ECO:0000256" key="1">
    <source>
        <dbReference type="ARBA" id="ARBA00002329"/>
    </source>
</evidence>
<dbReference type="GO" id="GO:0009570">
    <property type="term" value="C:chloroplast stroma"/>
    <property type="evidence" value="ECO:0007669"/>
    <property type="project" value="UniProtKB-SubCell"/>
</dbReference>
<dbReference type="STRING" id="3880.A0A072UI14"/>
<evidence type="ECO:0000259" key="9">
    <source>
        <dbReference type="Pfam" id="PF05695"/>
    </source>
</evidence>
<evidence type="ECO:0000256" key="4">
    <source>
        <dbReference type="ARBA" id="ARBA00018950"/>
    </source>
</evidence>
<comment type="similarity">
    <text evidence="3">Belongs to the Ycf2 family.</text>
</comment>
<dbReference type="EnsemblPlants" id="KEH25435">
    <property type="protein sequence ID" value="KEH25435"/>
    <property type="gene ID" value="MTR_6g022840"/>
</dbReference>
<dbReference type="AlphaFoldDB" id="A0A072UI14"/>
<evidence type="ECO:0000313" key="12">
    <source>
        <dbReference type="Proteomes" id="UP000002051"/>
    </source>
</evidence>
<organism evidence="10 12">
    <name type="scientific">Medicago truncatula</name>
    <name type="common">Barrel medic</name>
    <name type="synonym">Medicago tribuloides</name>
    <dbReference type="NCBI Taxonomy" id="3880"/>
    <lineage>
        <taxon>Eukaryota</taxon>
        <taxon>Viridiplantae</taxon>
        <taxon>Streptophyta</taxon>
        <taxon>Embryophyta</taxon>
        <taxon>Tracheophyta</taxon>
        <taxon>Spermatophyta</taxon>
        <taxon>Magnoliopsida</taxon>
        <taxon>eudicotyledons</taxon>
        <taxon>Gunneridae</taxon>
        <taxon>Pentapetalae</taxon>
        <taxon>rosids</taxon>
        <taxon>fabids</taxon>
        <taxon>Fabales</taxon>
        <taxon>Fabaceae</taxon>
        <taxon>Papilionoideae</taxon>
        <taxon>50 kb inversion clade</taxon>
        <taxon>NPAAA clade</taxon>
        <taxon>Hologalegina</taxon>
        <taxon>IRL clade</taxon>
        <taxon>Trifolieae</taxon>
        <taxon>Medicago</taxon>
    </lineage>
</organism>
<evidence type="ECO:0000256" key="8">
    <source>
        <dbReference type="ARBA" id="ARBA00022840"/>
    </source>
</evidence>
<evidence type="ECO:0000256" key="7">
    <source>
        <dbReference type="ARBA" id="ARBA00022741"/>
    </source>
</evidence>
<keyword evidence="8" id="KW-0067">ATP-binding</keyword>
<dbReference type="PANTHER" id="PTHR33078:SF92">
    <property type="entry name" value="PROTEIN YCF2"/>
    <property type="match status" value="1"/>
</dbReference>
<comment type="subcellular location">
    <subcellularLocation>
        <location evidence="2">Plastid</location>
        <location evidence="2">Chloroplast stroma</location>
    </subcellularLocation>
</comment>
<dbReference type="PANTHER" id="PTHR33078">
    <property type="entry name" value="PROTEIN YCF2-RELATED"/>
    <property type="match status" value="1"/>
</dbReference>
<reference evidence="11" key="3">
    <citation type="submission" date="2015-04" db="UniProtKB">
        <authorList>
            <consortium name="EnsemblPlants"/>
        </authorList>
    </citation>
    <scope>IDENTIFICATION</scope>
    <source>
        <strain evidence="11">cv. Jemalong A17</strain>
    </source>
</reference>
<dbReference type="EMBL" id="CM001222">
    <property type="protein sequence ID" value="KEH25435.1"/>
    <property type="molecule type" value="Genomic_DNA"/>
</dbReference>
<comment type="function">
    <text evidence="1">Probable ATPase of unknown function. Its presence in a non-photosynthetic plant (Epifagus virginiana) and experiments in tobacco indicate that it has an essential function which is probably not related to photosynthesis.</text>
</comment>
<evidence type="ECO:0000313" key="11">
    <source>
        <dbReference type="EnsemblPlants" id="KEH25435"/>
    </source>
</evidence>
<evidence type="ECO:0000256" key="6">
    <source>
        <dbReference type="ARBA" id="ARBA00022640"/>
    </source>
</evidence>
<keyword evidence="7" id="KW-0547">Nucleotide-binding</keyword>
<dbReference type="InterPro" id="IPR056777">
    <property type="entry name" value="Ycf2_N"/>
</dbReference>
<reference evidence="10 12" key="2">
    <citation type="journal article" date="2014" name="BMC Genomics">
        <title>An improved genome release (version Mt4.0) for the model legume Medicago truncatula.</title>
        <authorList>
            <person name="Tang H."/>
            <person name="Krishnakumar V."/>
            <person name="Bidwell S."/>
            <person name="Rosen B."/>
            <person name="Chan A."/>
            <person name="Zhou S."/>
            <person name="Gentzbittel L."/>
            <person name="Childs K.L."/>
            <person name="Yandell M."/>
            <person name="Gundlach H."/>
            <person name="Mayer K.F."/>
            <person name="Schwartz D.C."/>
            <person name="Town C.D."/>
        </authorList>
    </citation>
    <scope>GENOME REANNOTATION</scope>
    <source>
        <strain evidence="10">A17</strain>
        <strain evidence="11 12">cv. Jemalong A17</strain>
    </source>
</reference>
<protein>
    <recommendedName>
        <fullName evidence="4">Protein Ycf2</fullName>
    </recommendedName>
</protein>
<sequence length="129" mass="14763">MIELEKLLDRYPISELNSFGLKDMFLVALKQLGNFLKERRGSACAGNMPRGGGPADVVKSILSKKKDLNLIDFIRIIPNPINRIAFLRNTRHLSHTSKATYTLIRKRKNVNSDWIDDKIESWILNSVHC</sequence>